<keyword evidence="1 2" id="KW-0732">Signal</keyword>
<comment type="caution">
    <text evidence="4">The sequence shown here is derived from an EMBL/GenBank/DDBJ whole genome shotgun (WGS) entry which is preliminary data.</text>
</comment>
<evidence type="ECO:0000256" key="1">
    <source>
        <dbReference type="ARBA" id="ARBA00022729"/>
    </source>
</evidence>
<dbReference type="Proteomes" id="UP000241193">
    <property type="component" value="Unassembled WGS sequence"/>
</dbReference>
<accession>A0A2T4IC10</accession>
<dbReference type="EMBL" id="PZKC01000014">
    <property type="protein sequence ID" value="PTD95303.1"/>
    <property type="molecule type" value="Genomic_DNA"/>
</dbReference>
<gene>
    <name evidence="4" type="ORF">C8261_14890</name>
</gene>
<dbReference type="CDD" id="cd19963">
    <property type="entry name" value="PBP1_BMP-like"/>
    <property type="match status" value="1"/>
</dbReference>
<dbReference type="SUPFAM" id="SSF53822">
    <property type="entry name" value="Periplasmic binding protein-like I"/>
    <property type="match status" value="1"/>
</dbReference>
<dbReference type="PROSITE" id="PS51318">
    <property type="entry name" value="TAT"/>
    <property type="match status" value="1"/>
</dbReference>
<evidence type="ECO:0000256" key="2">
    <source>
        <dbReference type="SAM" id="SignalP"/>
    </source>
</evidence>
<dbReference type="GO" id="GO:0005886">
    <property type="term" value="C:plasma membrane"/>
    <property type="evidence" value="ECO:0007669"/>
    <property type="project" value="InterPro"/>
</dbReference>
<proteinExistence type="predicted"/>
<protein>
    <submittedName>
        <fullName evidence="4">BMP family ABC transporter substrate-binding protein</fullName>
    </submittedName>
</protein>
<evidence type="ECO:0000259" key="3">
    <source>
        <dbReference type="Pfam" id="PF02608"/>
    </source>
</evidence>
<dbReference type="InterPro" id="IPR006311">
    <property type="entry name" value="TAT_signal"/>
</dbReference>
<name>A0A2T4IC10_9RHOO</name>
<evidence type="ECO:0000313" key="5">
    <source>
        <dbReference type="Proteomes" id="UP000241193"/>
    </source>
</evidence>
<dbReference type="PANTHER" id="PTHR43208:SF1">
    <property type="entry name" value="ABC TRANSPORTER SUBSTRATE-BINDING PROTEIN"/>
    <property type="match status" value="1"/>
</dbReference>
<reference evidence="4 5" key="1">
    <citation type="submission" date="2018-03" db="EMBL/GenBank/DDBJ databases">
        <authorList>
            <person name="Keele B.F."/>
        </authorList>
    </citation>
    <scope>NUCLEOTIDE SEQUENCE [LARGE SCALE GENOMIC DNA]</scope>
    <source>
        <strain evidence="4 5">D20</strain>
    </source>
</reference>
<organism evidence="4 5">
    <name type="scientific">Pseudothauera lacus</name>
    <dbReference type="NCBI Taxonomy" id="2136175"/>
    <lineage>
        <taxon>Bacteria</taxon>
        <taxon>Pseudomonadati</taxon>
        <taxon>Pseudomonadota</taxon>
        <taxon>Betaproteobacteria</taxon>
        <taxon>Rhodocyclales</taxon>
        <taxon>Zoogloeaceae</taxon>
        <taxon>Pseudothauera</taxon>
    </lineage>
</organism>
<feature type="domain" description="ABC transporter substrate-binding protein PnrA-like" evidence="3">
    <location>
        <begin position="30"/>
        <end position="311"/>
    </location>
</feature>
<dbReference type="PANTHER" id="PTHR43208">
    <property type="entry name" value="ABC TRANSPORTER SUBSTRATE-BINDING PROTEIN"/>
    <property type="match status" value="1"/>
</dbReference>
<reference evidence="4 5" key="2">
    <citation type="submission" date="2018-04" db="EMBL/GenBank/DDBJ databases">
        <title>Thauera lacus sp. nov., isolated from an saline lake in Inner Mongolia, China.</title>
        <authorList>
            <person name="Liang Q.-Y."/>
        </authorList>
    </citation>
    <scope>NUCLEOTIDE SEQUENCE [LARGE SCALE GENOMIC DNA]</scope>
    <source>
        <strain evidence="4 5">D20</strain>
    </source>
</reference>
<dbReference type="OrthoDB" id="9769871at2"/>
<feature type="signal peptide" evidence="2">
    <location>
        <begin position="1"/>
        <end position="26"/>
    </location>
</feature>
<evidence type="ECO:0000313" key="4">
    <source>
        <dbReference type="EMBL" id="PTD95303.1"/>
    </source>
</evidence>
<keyword evidence="5" id="KW-1185">Reference proteome</keyword>
<dbReference type="AlphaFoldDB" id="A0A2T4IC10"/>
<dbReference type="InterPro" id="IPR052910">
    <property type="entry name" value="ABC-Purine-Binding"/>
</dbReference>
<dbReference type="InterPro" id="IPR003760">
    <property type="entry name" value="PnrA-like"/>
</dbReference>
<feature type="chain" id="PRO_5015517674" evidence="2">
    <location>
        <begin position="27"/>
        <end position="362"/>
    </location>
</feature>
<sequence>MTDRRQFMLSASAAALAAALPGSLLAQEATRIGFVYVSPIGDAGWTYQHDLARKELEASLGSKVQTRFVENVAEGADAERVIREFAASGHKIVFATSFGYMNYVERVARQFPNVTFLHATGYKSGRNFGNYNARFYEGRYLNGVIAGRMTKSKILGYVGAFPIPEVLQGINAFTLGAKSVNPDIEVRVIWVNSWYDPGKEREAAMTLISQGADVVTQHTDSTAVVQAAEERGVYAFGYHSDMSKYGPKAHLTATTHHWGEFYTRTVNAVLAGTWKAENIWGGFKDGMVRLAPLNPAIPAAVQAEVKALEEKLTAGTFHPFTGPIVDQAGKERLSAGAVMDDVALGKMDFFVQGVASRLPNTR</sequence>
<dbReference type="Gene3D" id="3.40.50.2300">
    <property type="match status" value="2"/>
</dbReference>
<dbReference type="RefSeq" id="WP_107494521.1">
    <property type="nucleotide sequence ID" value="NZ_PZKC01000014.1"/>
</dbReference>
<dbReference type="Pfam" id="PF02608">
    <property type="entry name" value="Bmp"/>
    <property type="match status" value="1"/>
</dbReference>
<dbReference type="InterPro" id="IPR028082">
    <property type="entry name" value="Peripla_BP_I"/>
</dbReference>